<protein>
    <submittedName>
        <fullName evidence="1">Uncharacterized protein</fullName>
    </submittedName>
</protein>
<sequence length="72" mass="7951">MPIDRELTLARRIAGLNGWITAGYFNSSSDNEIAARDAMLADGRLETRRWDNTNIVALTPSGQAWLNGQTTD</sequence>
<evidence type="ECO:0000313" key="1">
    <source>
        <dbReference type="EMBL" id="GAA1550600.1"/>
    </source>
</evidence>
<organism evidence="1 2">
    <name type="scientific">Dactylosporangium maewongense</name>
    <dbReference type="NCBI Taxonomy" id="634393"/>
    <lineage>
        <taxon>Bacteria</taxon>
        <taxon>Bacillati</taxon>
        <taxon>Actinomycetota</taxon>
        <taxon>Actinomycetes</taxon>
        <taxon>Micromonosporales</taxon>
        <taxon>Micromonosporaceae</taxon>
        <taxon>Dactylosporangium</taxon>
    </lineage>
</organism>
<gene>
    <name evidence="1" type="ORF">GCM10009827_084090</name>
</gene>
<accession>A0ABN2C1T1</accession>
<dbReference type="Proteomes" id="UP001501470">
    <property type="component" value="Unassembled WGS sequence"/>
</dbReference>
<dbReference type="EMBL" id="BAAAQD010000021">
    <property type="protein sequence ID" value="GAA1550600.1"/>
    <property type="molecule type" value="Genomic_DNA"/>
</dbReference>
<proteinExistence type="predicted"/>
<reference evidence="1 2" key="1">
    <citation type="journal article" date="2019" name="Int. J. Syst. Evol. Microbiol.">
        <title>The Global Catalogue of Microorganisms (GCM) 10K type strain sequencing project: providing services to taxonomists for standard genome sequencing and annotation.</title>
        <authorList>
            <consortium name="The Broad Institute Genomics Platform"/>
            <consortium name="The Broad Institute Genome Sequencing Center for Infectious Disease"/>
            <person name="Wu L."/>
            <person name="Ma J."/>
        </authorList>
    </citation>
    <scope>NUCLEOTIDE SEQUENCE [LARGE SCALE GENOMIC DNA]</scope>
    <source>
        <strain evidence="1 2">JCM 15933</strain>
    </source>
</reference>
<name>A0ABN2C1T1_9ACTN</name>
<keyword evidence="2" id="KW-1185">Reference proteome</keyword>
<comment type="caution">
    <text evidence="1">The sequence shown here is derived from an EMBL/GenBank/DDBJ whole genome shotgun (WGS) entry which is preliminary data.</text>
</comment>
<evidence type="ECO:0000313" key="2">
    <source>
        <dbReference type="Proteomes" id="UP001501470"/>
    </source>
</evidence>
<dbReference type="RefSeq" id="WP_344509310.1">
    <property type="nucleotide sequence ID" value="NZ_BAAAQD010000021.1"/>
</dbReference>